<organism evidence="2 3">
    <name type="scientific">Tilletia caries</name>
    <name type="common">wheat bunt fungus</name>
    <dbReference type="NCBI Taxonomy" id="13290"/>
    <lineage>
        <taxon>Eukaryota</taxon>
        <taxon>Fungi</taxon>
        <taxon>Dikarya</taxon>
        <taxon>Basidiomycota</taxon>
        <taxon>Ustilaginomycotina</taxon>
        <taxon>Exobasidiomycetes</taxon>
        <taxon>Tilletiales</taxon>
        <taxon>Tilletiaceae</taxon>
        <taxon>Tilletia</taxon>
    </lineage>
</organism>
<keyword evidence="3" id="KW-1185">Reference proteome</keyword>
<evidence type="ECO:0000313" key="2">
    <source>
        <dbReference type="EMBL" id="CAD6934510.1"/>
    </source>
</evidence>
<evidence type="ECO:0000256" key="1">
    <source>
        <dbReference type="SAM" id="MobiDB-lite"/>
    </source>
</evidence>
<protein>
    <submittedName>
        <fullName evidence="2">Uncharacterized protein</fullName>
    </submittedName>
</protein>
<accession>A0ABN7J0R1</accession>
<comment type="caution">
    <text evidence="2">The sequence shown here is derived from an EMBL/GenBank/DDBJ whole genome shotgun (WGS) entry which is preliminary data.</text>
</comment>
<proteinExistence type="predicted"/>
<gene>
    <name evidence="2" type="ORF">JKIAZH3_G580</name>
</gene>
<dbReference type="Proteomes" id="UP000836402">
    <property type="component" value="Unassembled WGS sequence"/>
</dbReference>
<dbReference type="EMBL" id="CAJHJG010003695">
    <property type="protein sequence ID" value="CAD6934510.1"/>
    <property type="molecule type" value="Genomic_DNA"/>
</dbReference>
<evidence type="ECO:0000313" key="3">
    <source>
        <dbReference type="Proteomes" id="UP000836402"/>
    </source>
</evidence>
<reference evidence="2" key="1">
    <citation type="submission" date="2020-10" db="EMBL/GenBank/DDBJ databases">
        <authorList>
            <person name="Sedaghatjoo S."/>
        </authorList>
    </citation>
    <scope>NUCLEOTIDE SEQUENCE</scope>
    <source>
        <strain evidence="2">AZH3</strain>
    </source>
</reference>
<sequence>MMRHTRLTHRCVVSDERKKVNVGGDLTPTRGSRRQTQDIGSERTIGGPCDQMGARIDAETKGSSAYAQADHGSRLRYGARSDSLVAVHLNSFGEPGYGIGLVTQ</sequence>
<name>A0ABN7J0R1_9BASI</name>
<feature type="region of interest" description="Disordered" evidence="1">
    <location>
        <begin position="21"/>
        <end position="51"/>
    </location>
</feature>